<dbReference type="PANTHER" id="PTHR48207:SF3">
    <property type="entry name" value="SUCCINATE--HYDROXYMETHYLGLUTARATE COA-TRANSFERASE"/>
    <property type="match status" value="1"/>
</dbReference>
<evidence type="ECO:0000313" key="3">
    <source>
        <dbReference type="Proteomes" id="UP000277007"/>
    </source>
</evidence>
<dbReference type="InterPro" id="IPR050483">
    <property type="entry name" value="CoA-transferase_III_domain"/>
</dbReference>
<dbReference type="SUPFAM" id="SSF89796">
    <property type="entry name" value="CoA-transferase family III (CaiB/BaiF)"/>
    <property type="match status" value="1"/>
</dbReference>
<dbReference type="Pfam" id="PF02515">
    <property type="entry name" value="CoA_transf_3"/>
    <property type="match status" value="1"/>
</dbReference>
<dbReference type="PANTHER" id="PTHR48207">
    <property type="entry name" value="SUCCINATE--HYDROXYMETHYLGLUTARATE COA-TRANSFERASE"/>
    <property type="match status" value="1"/>
</dbReference>
<dbReference type="Gene3D" id="3.30.1540.10">
    <property type="entry name" value="formyl-coa transferase, domain 3"/>
    <property type="match status" value="1"/>
</dbReference>
<evidence type="ECO:0000256" key="1">
    <source>
        <dbReference type="ARBA" id="ARBA00022679"/>
    </source>
</evidence>
<dbReference type="Gene3D" id="3.40.50.10540">
    <property type="entry name" value="Crotonobetainyl-coa:carnitine coa-transferase, domain 1"/>
    <property type="match status" value="1"/>
</dbReference>
<accession>A0A3S0IBN2</accession>
<evidence type="ECO:0000313" key="2">
    <source>
        <dbReference type="EMBL" id="RTR14611.1"/>
    </source>
</evidence>
<sequence length="416" mass="44129">MTAAATPLAGLRVVDLTTFLSGPYCTQILGDLGAEVLKVERTDGGDSSRAIPPHFVGEDSAYYLSCNRNKGSIAIDLKSPDGVALVRRLIARADVVIENYRPGVATRLGLDPEALRREHPALIWASISGFGQTGPWRDLPAYDMIVQALSGVMSLTGEEGRPAVRLGIPAGDMVAGMYAAIAVTSALAARAVNGQGRLIDVSMLDCQLSMLSYQGAYALVAGTTPKPQGARHDSIPTYRSFRAGDGRELVVTANTEGMWRGLCQCLGLADRIDDPRFANGRERLRHKEALWAILEPAFLTDTAVGWVGRLSAAGVPAAPIKTVPEALADARAHGRRMVVEMDTEDGRSAALVGNPMKLSDDRFTGGAAEDAPRFPPRLGEDSHRVLAQWLGMDVDAIDRVVVAGVVGVAAPLSDPA</sequence>
<organism evidence="2 3">
    <name type="scientific">Azospirillum griseum</name>
    <dbReference type="NCBI Taxonomy" id="2496639"/>
    <lineage>
        <taxon>Bacteria</taxon>
        <taxon>Pseudomonadati</taxon>
        <taxon>Pseudomonadota</taxon>
        <taxon>Alphaproteobacteria</taxon>
        <taxon>Rhodospirillales</taxon>
        <taxon>Azospirillaceae</taxon>
        <taxon>Azospirillum</taxon>
    </lineage>
</organism>
<dbReference type="AlphaFoldDB" id="A0A3S0IBN2"/>
<proteinExistence type="predicted"/>
<keyword evidence="3" id="KW-1185">Reference proteome</keyword>
<dbReference type="EMBL" id="RXMA01000038">
    <property type="protein sequence ID" value="RTR14611.1"/>
    <property type="molecule type" value="Genomic_DNA"/>
</dbReference>
<name>A0A3S0IBN2_9PROT</name>
<comment type="caution">
    <text evidence="2">The sequence shown here is derived from an EMBL/GenBank/DDBJ whole genome shotgun (WGS) entry which is preliminary data.</text>
</comment>
<gene>
    <name evidence="2" type="ORF">EJ903_23725</name>
</gene>
<protein>
    <submittedName>
        <fullName evidence="2">CoA transferase</fullName>
    </submittedName>
</protein>
<reference evidence="2 3" key="1">
    <citation type="submission" date="2018-12" db="EMBL/GenBank/DDBJ databases">
        <authorList>
            <person name="Yang Y."/>
        </authorList>
    </citation>
    <scope>NUCLEOTIDE SEQUENCE [LARGE SCALE GENOMIC DNA]</scope>
    <source>
        <strain evidence="2 3">L-25-5w-1</strain>
    </source>
</reference>
<dbReference type="RefSeq" id="WP_126620149.1">
    <property type="nucleotide sequence ID" value="NZ_JBHUCY010000032.1"/>
</dbReference>
<dbReference type="InterPro" id="IPR023606">
    <property type="entry name" value="CoA-Trfase_III_dom_1_sf"/>
</dbReference>
<dbReference type="GO" id="GO:0008410">
    <property type="term" value="F:CoA-transferase activity"/>
    <property type="evidence" value="ECO:0007669"/>
    <property type="project" value="TreeGrafter"/>
</dbReference>
<dbReference type="Proteomes" id="UP000277007">
    <property type="component" value="Unassembled WGS sequence"/>
</dbReference>
<dbReference type="OrthoDB" id="9781472at2"/>
<keyword evidence="1 2" id="KW-0808">Transferase</keyword>
<dbReference type="InterPro" id="IPR044855">
    <property type="entry name" value="CoA-Trfase_III_dom3_sf"/>
</dbReference>
<dbReference type="InterPro" id="IPR003673">
    <property type="entry name" value="CoA-Trfase_fam_III"/>
</dbReference>